<organism evidence="1 2">
    <name type="scientific">Chryseobacterium populi</name>
    <dbReference type="NCBI Taxonomy" id="1144316"/>
    <lineage>
        <taxon>Bacteria</taxon>
        <taxon>Pseudomonadati</taxon>
        <taxon>Bacteroidota</taxon>
        <taxon>Flavobacteriia</taxon>
        <taxon>Flavobacteriales</taxon>
        <taxon>Weeksellaceae</taxon>
        <taxon>Chryseobacterium group</taxon>
        <taxon>Chryseobacterium</taxon>
    </lineage>
</organism>
<comment type="caution">
    <text evidence="1">The sequence shown here is derived from an EMBL/GenBank/DDBJ whole genome shotgun (WGS) entry which is preliminary data.</text>
</comment>
<reference evidence="1 2" key="1">
    <citation type="journal article" date="2012" name="J. Bacteriol.">
        <title>Twenty-one genome sequences from Pseudomonas species and 19 genome sequences from diverse bacteria isolated from the rhizosphere and endosphere of Populus deltoides.</title>
        <authorList>
            <person name="Brown S.D."/>
            <person name="Utturkar S.M."/>
            <person name="Klingeman D.M."/>
            <person name="Johnson C.M."/>
            <person name="Martin S.L."/>
            <person name="Land M.L."/>
            <person name="Lu T.Y."/>
            <person name="Schadt C.W."/>
            <person name="Doktycz M.J."/>
            <person name="Pelletier D.A."/>
        </authorList>
    </citation>
    <scope>NUCLEOTIDE SEQUENCE [LARGE SCALE GENOMIC DNA]</scope>
    <source>
        <strain evidence="1 2">CF314</strain>
    </source>
</reference>
<dbReference type="AlphaFoldDB" id="J3CM75"/>
<proteinExistence type="predicted"/>
<evidence type="ECO:0000313" key="1">
    <source>
        <dbReference type="EMBL" id="EJL74469.1"/>
    </source>
</evidence>
<evidence type="ECO:0000313" key="2">
    <source>
        <dbReference type="Proteomes" id="UP000007509"/>
    </source>
</evidence>
<gene>
    <name evidence="1" type="ORF">PMI13_01209</name>
</gene>
<dbReference type="OrthoDB" id="1363959at2"/>
<accession>J3CM75</accession>
<dbReference type="PATRIC" id="fig|1144316.3.peg.1214"/>
<dbReference type="EMBL" id="AKJY01000014">
    <property type="protein sequence ID" value="EJL74469.1"/>
    <property type="molecule type" value="Genomic_DNA"/>
</dbReference>
<keyword evidence="2" id="KW-1185">Reference proteome</keyword>
<dbReference type="RefSeq" id="WP_007841610.1">
    <property type="nucleotide sequence ID" value="NZ_AKJY01000014.1"/>
</dbReference>
<sequence>METTLQHQQLQFSEVYIADITALKDIFLQASNLKRVNEIFGIPFLLVKKKENISGFASLVINETGTTDFKVYHKPDLKPEEKEAFTLHARKFFKRNDSGNYRKPEQLKSSIDRMINWLSI</sequence>
<dbReference type="Proteomes" id="UP000007509">
    <property type="component" value="Unassembled WGS sequence"/>
</dbReference>
<protein>
    <submittedName>
        <fullName evidence="1">Uncharacterized protein</fullName>
    </submittedName>
</protein>
<name>J3CM75_9FLAO</name>